<dbReference type="EMBL" id="VUNQ01000003">
    <property type="protein sequence ID" value="MSU00377.1"/>
    <property type="molecule type" value="Genomic_DNA"/>
</dbReference>
<comment type="caution">
    <text evidence="1">The sequence shown here is derived from an EMBL/GenBank/DDBJ whole genome shotgun (WGS) entry which is preliminary data.</text>
</comment>
<proteinExistence type="predicted"/>
<protein>
    <submittedName>
        <fullName evidence="1">Nucleotidyltransferase family protein</fullName>
    </submittedName>
</protein>
<dbReference type="Proteomes" id="UP000469523">
    <property type="component" value="Unassembled WGS sequence"/>
</dbReference>
<keyword evidence="2" id="KW-1185">Reference proteome</keyword>
<name>A0A6N7XRJ8_9FIRM</name>
<dbReference type="GO" id="GO:0016740">
    <property type="term" value="F:transferase activity"/>
    <property type="evidence" value="ECO:0007669"/>
    <property type="project" value="UniProtKB-KW"/>
</dbReference>
<dbReference type="PANTHER" id="PTHR39166">
    <property type="entry name" value="BLL1166 PROTEIN"/>
    <property type="match status" value="1"/>
</dbReference>
<organism evidence="1 2">
    <name type="scientific">Tissierella pigra</name>
    <dbReference type="NCBI Taxonomy" id="2607614"/>
    <lineage>
        <taxon>Bacteria</taxon>
        <taxon>Bacillati</taxon>
        <taxon>Bacillota</taxon>
        <taxon>Tissierellia</taxon>
        <taxon>Tissierellales</taxon>
        <taxon>Tissierellaceae</taxon>
        <taxon>Tissierella</taxon>
    </lineage>
</organism>
<reference evidence="1 2" key="1">
    <citation type="submission" date="2019-09" db="EMBL/GenBank/DDBJ databases">
        <title>In-depth cultivation of the pig gut microbiome towards novel bacterial diversity and tailored functional studies.</title>
        <authorList>
            <person name="Wylensek D."/>
            <person name="Hitch T.C.A."/>
            <person name="Clavel T."/>
        </authorList>
    </citation>
    <scope>NUCLEOTIDE SEQUENCE [LARGE SCALE GENOMIC DNA]</scope>
    <source>
        <strain evidence="1 2">WCA3-693-APC-4?</strain>
    </source>
</reference>
<evidence type="ECO:0000313" key="2">
    <source>
        <dbReference type="Proteomes" id="UP000469523"/>
    </source>
</evidence>
<dbReference type="AlphaFoldDB" id="A0A6N7XRJ8"/>
<dbReference type="InterPro" id="IPR009267">
    <property type="entry name" value="NTP_transf_6"/>
</dbReference>
<sequence length="209" mass="24951">MTLLKDAEKLIDIIENNLYLQKIISVLSELKAEDFYIGAGAITQTVWNILTNRPVDYGIDDIDIVYYNPKNIEEKYEREVMEYLNQELDGFPFWLDVKNQARVHLWYRDKFGYNIEPYKSIEDAIDTWPTTATSLGVRKLSEKDWEVYAPFGLKDIFHMKIVANNRQITKEIYDKKVKKWIQKWPELDIVQWDNMLIPFADNKKIYIRK</sequence>
<evidence type="ECO:0000313" key="1">
    <source>
        <dbReference type="EMBL" id="MSU00377.1"/>
    </source>
</evidence>
<dbReference type="PANTHER" id="PTHR39166:SF1">
    <property type="entry name" value="BLL1166 PROTEIN"/>
    <property type="match status" value="1"/>
</dbReference>
<keyword evidence="1" id="KW-0808">Transferase</keyword>
<accession>A0A6N7XRJ8</accession>
<dbReference type="Pfam" id="PF06042">
    <property type="entry name" value="NTP_transf_6"/>
    <property type="match status" value="1"/>
</dbReference>
<gene>
    <name evidence="1" type="ORF">FYJ83_02715</name>
</gene>
<dbReference type="RefSeq" id="WP_154438803.1">
    <property type="nucleotide sequence ID" value="NZ_JAHLPJ010000001.1"/>
</dbReference>